<dbReference type="InterPro" id="IPR020537">
    <property type="entry name" value="ATP_synth_F0_csu_DDCD_BS"/>
</dbReference>
<comment type="caution">
    <text evidence="15">The sequence shown here is derived from an EMBL/GenBank/DDBJ whole genome shotgun (WGS) entry which is preliminary data.</text>
</comment>
<dbReference type="SUPFAM" id="SSF81333">
    <property type="entry name" value="F1F0 ATP synthase subunit C"/>
    <property type="match status" value="1"/>
</dbReference>
<keyword evidence="8" id="KW-0406">Ion transport</keyword>
<dbReference type="Pfam" id="PF00137">
    <property type="entry name" value="ATP-synt_C"/>
    <property type="match status" value="1"/>
</dbReference>
<keyword evidence="7 13" id="KW-1133">Transmembrane helix</keyword>
<evidence type="ECO:0000256" key="3">
    <source>
        <dbReference type="ARBA" id="ARBA00022448"/>
    </source>
</evidence>
<evidence type="ECO:0000256" key="9">
    <source>
        <dbReference type="ARBA" id="ARBA00023121"/>
    </source>
</evidence>
<evidence type="ECO:0000259" key="14">
    <source>
        <dbReference type="Pfam" id="PF00137"/>
    </source>
</evidence>
<dbReference type="CDD" id="cd18121">
    <property type="entry name" value="ATP-synt_Fo_c"/>
    <property type="match status" value="1"/>
</dbReference>
<organism evidence="15">
    <name type="scientific">uncultured bacterium</name>
    <name type="common">gcode 4</name>
    <dbReference type="NCBI Taxonomy" id="1234023"/>
    <lineage>
        <taxon>Bacteria</taxon>
        <taxon>environmental samples</taxon>
    </lineage>
</organism>
<feature type="transmembrane region" description="Helical" evidence="13">
    <location>
        <begin position="47"/>
        <end position="68"/>
    </location>
</feature>
<dbReference type="InterPro" id="IPR038662">
    <property type="entry name" value="ATP_synth_F0_csu_sf"/>
</dbReference>
<evidence type="ECO:0000256" key="11">
    <source>
        <dbReference type="ARBA" id="ARBA00032200"/>
    </source>
</evidence>
<sequence length="69" mass="7147">MEFIAIAKAIALFSLVGPGIAIGLIGGQAMRAIGRNPNAANAIKTSMLLALAFAEFLGLLAFLSLFLIK</sequence>
<evidence type="ECO:0000256" key="1">
    <source>
        <dbReference type="ARBA" id="ARBA00004141"/>
    </source>
</evidence>
<protein>
    <recommendedName>
        <fullName evidence="11">ATP synthase F(0) sector subunit c</fullName>
    </recommendedName>
    <alternativeName>
        <fullName evidence="12">F-type ATPase subunit c</fullName>
    </alternativeName>
</protein>
<keyword evidence="4" id="KW-0138">CF(0)</keyword>
<reference evidence="15" key="1">
    <citation type="journal article" date="2012" name="Science">
        <title>Fermentation, hydrogen, and sulfur metabolism in multiple uncultivated bacterial phyla.</title>
        <authorList>
            <person name="Wrighton K.C."/>
            <person name="Thomas B.C."/>
            <person name="Sharon I."/>
            <person name="Miller C.S."/>
            <person name="Castelle C.J."/>
            <person name="VerBerkmoes N.C."/>
            <person name="Wilkins M.J."/>
            <person name="Hettich R.L."/>
            <person name="Lipton M.S."/>
            <person name="Williams K.H."/>
            <person name="Long P.E."/>
            <person name="Banfield J.F."/>
        </authorList>
    </citation>
    <scope>NUCLEOTIDE SEQUENCE [LARGE SCALE GENOMIC DNA]</scope>
</reference>
<evidence type="ECO:0000256" key="4">
    <source>
        <dbReference type="ARBA" id="ARBA00022547"/>
    </source>
</evidence>
<dbReference type="GO" id="GO:0033177">
    <property type="term" value="C:proton-transporting two-sector ATPase complex, proton-transporting domain"/>
    <property type="evidence" value="ECO:0007669"/>
    <property type="project" value="InterPro"/>
</dbReference>
<dbReference type="AlphaFoldDB" id="K1XHD3"/>
<dbReference type="EMBL" id="AMFJ01034303">
    <property type="protein sequence ID" value="EKD29725.1"/>
    <property type="molecule type" value="Genomic_DNA"/>
</dbReference>
<dbReference type="GO" id="GO:0045259">
    <property type="term" value="C:proton-transporting ATP synthase complex"/>
    <property type="evidence" value="ECO:0007669"/>
    <property type="project" value="UniProtKB-KW"/>
</dbReference>
<evidence type="ECO:0000256" key="12">
    <source>
        <dbReference type="ARBA" id="ARBA00032887"/>
    </source>
</evidence>
<evidence type="ECO:0000256" key="2">
    <source>
        <dbReference type="ARBA" id="ARBA00006704"/>
    </source>
</evidence>
<comment type="subcellular location">
    <subcellularLocation>
        <location evidence="1">Membrane</location>
        <topology evidence="1">Multi-pass membrane protein</topology>
    </subcellularLocation>
</comment>
<evidence type="ECO:0000256" key="8">
    <source>
        <dbReference type="ARBA" id="ARBA00023065"/>
    </source>
</evidence>
<feature type="domain" description="V-ATPase proteolipid subunit C-like" evidence="14">
    <location>
        <begin position="9"/>
        <end position="68"/>
    </location>
</feature>
<dbReference type="PRINTS" id="PR00124">
    <property type="entry name" value="ATPASEC"/>
</dbReference>
<evidence type="ECO:0000256" key="13">
    <source>
        <dbReference type="SAM" id="Phobius"/>
    </source>
</evidence>
<keyword evidence="9" id="KW-0446">Lipid-binding</keyword>
<dbReference type="GO" id="GO:0008289">
    <property type="term" value="F:lipid binding"/>
    <property type="evidence" value="ECO:0007669"/>
    <property type="project" value="UniProtKB-KW"/>
</dbReference>
<evidence type="ECO:0000256" key="5">
    <source>
        <dbReference type="ARBA" id="ARBA00022692"/>
    </source>
</evidence>
<evidence type="ECO:0000256" key="7">
    <source>
        <dbReference type="ARBA" id="ARBA00022989"/>
    </source>
</evidence>
<keyword evidence="5 13" id="KW-0812">Transmembrane</keyword>
<evidence type="ECO:0000256" key="10">
    <source>
        <dbReference type="ARBA" id="ARBA00023136"/>
    </source>
</evidence>
<evidence type="ECO:0000313" key="15">
    <source>
        <dbReference type="EMBL" id="EKD29725.1"/>
    </source>
</evidence>
<name>K1XHD3_9BACT</name>
<accession>K1XHD3</accession>
<dbReference type="InterPro" id="IPR002379">
    <property type="entry name" value="ATPase_proteolipid_c-like_dom"/>
</dbReference>
<dbReference type="GO" id="GO:0015078">
    <property type="term" value="F:proton transmembrane transporter activity"/>
    <property type="evidence" value="ECO:0007669"/>
    <property type="project" value="InterPro"/>
</dbReference>
<gene>
    <name evidence="15" type="ORF">ACD_78C00303G0003</name>
</gene>
<keyword evidence="10 13" id="KW-0472">Membrane</keyword>
<proteinExistence type="inferred from homology"/>
<evidence type="ECO:0000256" key="6">
    <source>
        <dbReference type="ARBA" id="ARBA00022781"/>
    </source>
</evidence>
<feature type="transmembrane region" description="Helical" evidence="13">
    <location>
        <begin position="6"/>
        <end position="26"/>
    </location>
</feature>
<dbReference type="InterPro" id="IPR035921">
    <property type="entry name" value="F/V-ATP_Csub_sf"/>
</dbReference>
<dbReference type="InterPro" id="IPR000454">
    <property type="entry name" value="ATP_synth_F0_csu"/>
</dbReference>
<comment type="similarity">
    <text evidence="2">Belongs to the ATPase C chain family.</text>
</comment>
<dbReference type="Gene3D" id="1.20.20.10">
    <property type="entry name" value="F1F0 ATP synthase subunit C"/>
    <property type="match status" value="1"/>
</dbReference>
<dbReference type="PROSITE" id="PS00605">
    <property type="entry name" value="ATPASE_C"/>
    <property type="match status" value="1"/>
</dbReference>
<keyword evidence="3" id="KW-0813">Transport</keyword>
<keyword evidence="6" id="KW-0375">Hydrogen ion transport</keyword>
<dbReference type="GO" id="GO:0015986">
    <property type="term" value="P:proton motive force-driven ATP synthesis"/>
    <property type="evidence" value="ECO:0007669"/>
    <property type="project" value="InterPro"/>
</dbReference>